<evidence type="ECO:0000313" key="2">
    <source>
        <dbReference type="EMBL" id="SPO41456.1"/>
    </source>
</evidence>
<sequence length="195" mass="20618">MKSTRIQSRIGPSITEVTVQRWRQQEHASPPRNGEKSRSKAGRRGGGQKHDERLAAMSLAHSLVLGRRPVSGRDDSGSNSAEAGRAFGLCTTARDAAGGGVAWLMSAMFGDDSVVAVLVVFKMIGRRRSLVGEVSSCVGHGDFPGLVLGGGDGGAWGSRGVRTAMRDAGGLRSQEVEGRGRRGRLEPRVMGRAKP</sequence>
<evidence type="ECO:0000313" key="3">
    <source>
        <dbReference type="Proteomes" id="UP000323386"/>
    </source>
</evidence>
<name>A0A5C3FBF4_9BASI</name>
<organism evidence="2 3">
    <name type="scientific">Pseudozyma flocculosa</name>
    <dbReference type="NCBI Taxonomy" id="84751"/>
    <lineage>
        <taxon>Eukaryota</taxon>
        <taxon>Fungi</taxon>
        <taxon>Dikarya</taxon>
        <taxon>Basidiomycota</taxon>
        <taxon>Ustilaginomycotina</taxon>
        <taxon>Ustilaginomycetes</taxon>
        <taxon>Ustilaginales</taxon>
        <taxon>Ustilaginaceae</taxon>
        <taxon>Pseudozyma</taxon>
    </lineage>
</organism>
<protein>
    <submittedName>
        <fullName evidence="2">Uncharacterized protein</fullName>
    </submittedName>
</protein>
<dbReference type="AlphaFoldDB" id="A0A5C3FBF4"/>
<gene>
    <name evidence="2" type="ORF">PSFLO_06938</name>
</gene>
<feature type="compositionally biased region" description="Basic and acidic residues" evidence="1">
    <location>
        <begin position="174"/>
        <end position="189"/>
    </location>
</feature>
<keyword evidence="3" id="KW-1185">Reference proteome</keyword>
<accession>A0A5C3FBF4</accession>
<dbReference type="EMBL" id="OOIP01000027">
    <property type="protein sequence ID" value="SPO41456.1"/>
    <property type="molecule type" value="Genomic_DNA"/>
</dbReference>
<feature type="region of interest" description="Disordered" evidence="1">
    <location>
        <begin position="1"/>
        <end position="50"/>
    </location>
</feature>
<feature type="region of interest" description="Disordered" evidence="1">
    <location>
        <begin position="167"/>
        <end position="195"/>
    </location>
</feature>
<dbReference type="Proteomes" id="UP000323386">
    <property type="component" value="Unassembled WGS sequence"/>
</dbReference>
<proteinExistence type="predicted"/>
<reference evidence="2 3" key="1">
    <citation type="submission" date="2018-03" db="EMBL/GenBank/DDBJ databases">
        <authorList>
            <person name="Guldener U."/>
        </authorList>
    </citation>
    <scope>NUCLEOTIDE SEQUENCE [LARGE SCALE GENOMIC DNA]</scope>
    <source>
        <strain evidence="2 3">DAOM196992</strain>
    </source>
</reference>
<evidence type="ECO:0000256" key="1">
    <source>
        <dbReference type="SAM" id="MobiDB-lite"/>
    </source>
</evidence>